<dbReference type="InterPro" id="IPR015421">
    <property type="entry name" value="PyrdxlP-dep_Trfase_major"/>
</dbReference>
<dbReference type="GO" id="GO:0019265">
    <property type="term" value="P:glycine biosynthetic process, by transamination of glyoxylate"/>
    <property type="evidence" value="ECO:0007669"/>
    <property type="project" value="TreeGrafter"/>
</dbReference>
<dbReference type="InterPro" id="IPR015424">
    <property type="entry name" value="PyrdxlP-dep_Trfase"/>
</dbReference>
<dbReference type="PANTHER" id="PTHR21152">
    <property type="entry name" value="AMINOTRANSFERASE CLASS V"/>
    <property type="match status" value="1"/>
</dbReference>
<name>X0RSE8_9ZZZZ</name>
<dbReference type="PROSITE" id="PS00595">
    <property type="entry name" value="AA_TRANSFER_CLASS_5"/>
    <property type="match status" value="1"/>
</dbReference>
<dbReference type="GO" id="GO:0004760">
    <property type="term" value="F:L-serine-pyruvate transaminase activity"/>
    <property type="evidence" value="ECO:0007669"/>
    <property type="project" value="TreeGrafter"/>
</dbReference>
<organism evidence="4">
    <name type="scientific">marine sediment metagenome</name>
    <dbReference type="NCBI Taxonomy" id="412755"/>
    <lineage>
        <taxon>unclassified sequences</taxon>
        <taxon>metagenomes</taxon>
        <taxon>ecological metagenomes</taxon>
    </lineage>
</organism>
<dbReference type="InterPro" id="IPR015422">
    <property type="entry name" value="PyrdxlP-dep_Trfase_small"/>
</dbReference>
<evidence type="ECO:0000313" key="4">
    <source>
        <dbReference type="EMBL" id="GAF71774.1"/>
    </source>
</evidence>
<dbReference type="InterPro" id="IPR020578">
    <property type="entry name" value="Aminotrans_V_PyrdxlP_BS"/>
</dbReference>
<dbReference type="PANTHER" id="PTHR21152:SF40">
    <property type="entry name" value="ALANINE--GLYOXYLATE AMINOTRANSFERASE"/>
    <property type="match status" value="1"/>
</dbReference>
<dbReference type="Pfam" id="PF00266">
    <property type="entry name" value="Aminotran_5"/>
    <property type="match status" value="1"/>
</dbReference>
<dbReference type="InterPro" id="IPR000192">
    <property type="entry name" value="Aminotrans_V_dom"/>
</dbReference>
<keyword evidence="2" id="KW-0663">Pyridoxal phosphate</keyword>
<accession>X0RSE8</accession>
<dbReference type="EMBL" id="BARS01009234">
    <property type="protein sequence ID" value="GAF71774.1"/>
    <property type="molecule type" value="Genomic_DNA"/>
</dbReference>
<comment type="caution">
    <text evidence="4">The sequence shown here is derived from an EMBL/GenBank/DDBJ whole genome shotgun (WGS) entry which is preliminary data.</text>
</comment>
<sequence length="317" mass="34444">MRKNRLFTPGPTPLIPEAQLSMAMPMPHHRTAEFARIMMDCRKKLQDIFKTDNELLILSTTGTGAMETAVSNLHSFGEKVLVVSVGKFGERWIELAEAYGLESQILKKPYGESASAEEILSTLHQNSGIKSLFIQGCETSTGTAHNLEAISRSVRKKFPDILIIVDAITAIGCQVMEVDQWDLDVVISGSQKSFGIPPGLSFISLGKRALEALDSNPGKNFYYLSLFRELKGQGQGSPAFTPSIALVMALQTACSQILQYGLDRTIDDAAQMAKCTRSGLEALGFRLLSKAPANATTAAFPPDGISAGDLKSRLDDW</sequence>
<dbReference type="Gene3D" id="3.90.1150.10">
    <property type="entry name" value="Aspartate Aminotransferase, domain 1"/>
    <property type="match status" value="1"/>
</dbReference>
<dbReference type="GO" id="GO:0005777">
    <property type="term" value="C:peroxisome"/>
    <property type="evidence" value="ECO:0007669"/>
    <property type="project" value="TreeGrafter"/>
</dbReference>
<dbReference type="GO" id="GO:0008453">
    <property type="term" value="F:alanine-glyoxylate transaminase activity"/>
    <property type="evidence" value="ECO:0007669"/>
    <property type="project" value="TreeGrafter"/>
</dbReference>
<dbReference type="AlphaFoldDB" id="X0RSE8"/>
<comment type="cofactor">
    <cofactor evidence="1">
        <name>pyridoxal 5'-phosphate</name>
        <dbReference type="ChEBI" id="CHEBI:597326"/>
    </cofactor>
</comment>
<evidence type="ECO:0000259" key="3">
    <source>
        <dbReference type="Pfam" id="PF00266"/>
    </source>
</evidence>
<feature type="domain" description="Aminotransferase class V" evidence="3">
    <location>
        <begin position="27"/>
        <end position="315"/>
    </location>
</feature>
<proteinExistence type="predicted"/>
<reference evidence="4" key="1">
    <citation type="journal article" date="2014" name="Front. Microbiol.">
        <title>High frequency of phylogenetically diverse reductive dehalogenase-homologous genes in deep subseafloor sedimentary metagenomes.</title>
        <authorList>
            <person name="Kawai M."/>
            <person name="Futagami T."/>
            <person name="Toyoda A."/>
            <person name="Takaki Y."/>
            <person name="Nishi S."/>
            <person name="Hori S."/>
            <person name="Arai W."/>
            <person name="Tsubouchi T."/>
            <person name="Morono Y."/>
            <person name="Uchiyama I."/>
            <person name="Ito T."/>
            <person name="Fujiyama A."/>
            <person name="Inagaki F."/>
            <person name="Takami H."/>
        </authorList>
    </citation>
    <scope>NUCLEOTIDE SEQUENCE</scope>
    <source>
        <strain evidence="4">Expedition CK06-06</strain>
    </source>
</reference>
<dbReference type="SUPFAM" id="SSF53383">
    <property type="entry name" value="PLP-dependent transferases"/>
    <property type="match status" value="1"/>
</dbReference>
<evidence type="ECO:0000256" key="2">
    <source>
        <dbReference type="ARBA" id="ARBA00022898"/>
    </source>
</evidence>
<dbReference type="Gene3D" id="3.40.640.10">
    <property type="entry name" value="Type I PLP-dependent aspartate aminotransferase-like (Major domain)"/>
    <property type="match status" value="1"/>
</dbReference>
<feature type="non-terminal residue" evidence="4">
    <location>
        <position position="317"/>
    </location>
</feature>
<protein>
    <recommendedName>
        <fullName evidence="3">Aminotransferase class V domain-containing protein</fullName>
    </recommendedName>
</protein>
<gene>
    <name evidence="4" type="ORF">S01H1_17408</name>
</gene>
<evidence type="ECO:0000256" key="1">
    <source>
        <dbReference type="ARBA" id="ARBA00001933"/>
    </source>
</evidence>